<dbReference type="OrthoDB" id="406152at2759"/>
<proteinExistence type="evidence at protein level"/>
<organism evidence="3 4">
    <name type="scientific">Plasmodium falciparum (isolate 3D7)</name>
    <dbReference type="NCBI Taxonomy" id="36329"/>
    <lineage>
        <taxon>Eukaryota</taxon>
        <taxon>Sar</taxon>
        <taxon>Alveolata</taxon>
        <taxon>Apicomplexa</taxon>
        <taxon>Aconoidasida</taxon>
        <taxon>Haemosporida</taxon>
        <taxon>Plasmodiidae</taxon>
        <taxon>Plasmodium</taxon>
        <taxon>Plasmodium (Laverania)</taxon>
    </lineage>
</organism>
<evidence type="ECO:0000313" key="4">
    <source>
        <dbReference type="Proteomes" id="UP000001450"/>
    </source>
</evidence>
<dbReference type="SUPFAM" id="SSF53335">
    <property type="entry name" value="S-adenosyl-L-methionine-dependent methyltransferases"/>
    <property type="match status" value="1"/>
</dbReference>
<dbReference type="FunFam" id="3.40.50.150:FF:000278">
    <property type="entry name" value="Coactivator-associated arginine methyltransferase 1"/>
    <property type="match status" value="1"/>
</dbReference>
<evidence type="ECO:0000256" key="1">
    <source>
        <dbReference type="ARBA" id="ARBA00022691"/>
    </source>
</evidence>
<gene>
    <name evidence="3" type="ORF">PF3D7_0811500</name>
</gene>
<keyword evidence="4" id="KW-1185">Reference proteome</keyword>
<dbReference type="GO" id="GO:0042054">
    <property type="term" value="F:histone methyltransferase activity"/>
    <property type="evidence" value="ECO:0000318"/>
    <property type="project" value="GO_Central"/>
</dbReference>
<feature type="compositionally biased region" description="Polar residues" evidence="2">
    <location>
        <begin position="173"/>
        <end position="182"/>
    </location>
</feature>
<dbReference type="GeneID" id="2655291"/>
<dbReference type="InterPro" id="IPR029063">
    <property type="entry name" value="SAM-dependent_MTases_sf"/>
</dbReference>
<dbReference type="GO" id="GO:0006338">
    <property type="term" value="P:chromatin remodeling"/>
    <property type="evidence" value="ECO:0000318"/>
    <property type="project" value="GO_Central"/>
</dbReference>
<reference evidence="4" key="1">
    <citation type="journal article" date="2002" name="Nature">
        <title>Genome sequence of the human malaria parasite Plasmodium falciparum.</title>
        <authorList>
            <person name="Gardner M.J."/>
            <person name="Hall N."/>
            <person name="Fung E."/>
            <person name="White O."/>
            <person name="Berriman M."/>
            <person name="Hyman R.W."/>
            <person name="Carlton J.M."/>
            <person name="Pain A."/>
            <person name="Nelson K.E."/>
            <person name="Bowman S."/>
            <person name="Paulsen I.T."/>
            <person name="James K."/>
            <person name="Eisen J.A."/>
            <person name="Rutherford K."/>
            <person name="Salzberg S.L."/>
            <person name="Craig A."/>
            <person name="Kyes S."/>
            <person name="Chan M.S."/>
            <person name="Nene V."/>
            <person name="Shallom S.J."/>
            <person name="Suh B."/>
            <person name="Peterson J."/>
            <person name="Angiuoli S."/>
            <person name="Pertea M."/>
            <person name="Allen J."/>
            <person name="Selengut J."/>
            <person name="Haft D."/>
            <person name="Mather M.W."/>
            <person name="Vaidya A.B."/>
            <person name="Martin D.M."/>
            <person name="Fairlamb A.H."/>
            <person name="Fraunholz M.J."/>
            <person name="Roos D.S."/>
            <person name="Ralph S.A."/>
            <person name="McFadden G.I."/>
            <person name="Cummings L.M."/>
            <person name="Subramanian G.M."/>
            <person name="Mungall C."/>
            <person name="Venter J.C."/>
            <person name="Carucci D.J."/>
            <person name="Hoffman S.L."/>
            <person name="Newbold C."/>
            <person name="Davis R.W."/>
            <person name="Fraser C.M."/>
            <person name="Barrell B."/>
        </authorList>
    </citation>
    <scope>NUCLEOTIDE SEQUENCE [LARGE SCALE GENOMIC DNA]</scope>
    <source>
        <strain evidence="4">Isolate 3D7</strain>
    </source>
</reference>
<dbReference type="Proteomes" id="UP000001450">
    <property type="component" value="Chromosome 8"/>
</dbReference>
<evidence type="ECO:0007829" key="5">
    <source>
        <dbReference type="PeptideAtlas" id="A0A5K1K956"/>
    </source>
</evidence>
<dbReference type="SMR" id="A0A5K1K956"/>
<dbReference type="InterPro" id="IPR025799">
    <property type="entry name" value="Arg_MeTrfase"/>
</dbReference>
<dbReference type="AlphaFoldDB" id="A0A5K1K956"/>
<evidence type="ECO:0000313" key="3">
    <source>
        <dbReference type="EMBL" id="VWP74383.1"/>
    </source>
</evidence>
<keyword evidence="1" id="KW-0949">S-adenosyl-L-methionine</keyword>
<dbReference type="OMA" id="LNVKKYH"/>
<dbReference type="Gene3D" id="3.40.50.150">
    <property type="entry name" value="Vaccinia Virus protein VP39"/>
    <property type="match status" value="1"/>
</dbReference>
<dbReference type="CDD" id="cd02440">
    <property type="entry name" value="AdoMet_MTases"/>
    <property type="match status" value="1"/>
</dbReference>
<keyword evidence="3" id="KW-0489">Methyltransferase</keyword>
<dbReference type="VEuPathDB" id="PlasmoDB:PF3D7_0811500"/>
<protein>
    <submittedName>
        <fullName evidence="3">Histone-arginine methyltransferase CARM1, putative</fullName>
        <ecNumber evidence="3">2.1.1.125</ecNumber>
    </submittedName>
</protein>
<dbReference type="Gene3D" id="2.70.160.11">
    <property type="entry name" value="Hnrnp arginine n-methyltransferase1"/>
    <property type="match status" value="1"/>
</dbReference>
<accession>A0A5K1K956</accession>
<dbReference type="PANTHER" id="PTHR11006">
    <property type="entry name" value="PROTEIN ARGININE N-METHYLTRANSFERASE"/>
    <property type="match status" value="1"/>
</dbReference>
<dbReference type="GO" id="GO:0016274">
    <property type="term" value="F:protein-arginine N-methyltransferase activity"/>
    <property type="evidence" value="ECO:0000318"/>
    <property type="project" value="GO_Central"/>
</dbReference>
<keyword evidence="3" id="KW-0808">Transferase</keyword>
<dbReference type="RefSeq" id="XP_001349411.1">
    <property type="nucleotide sequence ID" value="XM_001349375.1"/>
</dbReference>
<dbReference type="GO" id="GO:0005634">
    <property type="term" value="C:nucleus"/>
    <property type="evidence" value="ECO:0000318"/>
    <property type="project" value="GO_Central"/>
</dbReference>
<name>A0A5K1K956_PLAF7</name>
<evidence type="ECO:0000256" key="2">
    <source>
        <dbReference type="SAM" id="MobiDB-lite"/>
    </source>
</evidence>
<dbReference type="PANTHER" id="PTHR11006:SF53">
    <property type="entry name" value="PROTEIN ARGININE N-METHYLTRANSFERASE 3"/>
    <property type="match status" value="1"/>
</dbReference>
<dbReference type="KEGG" id="pfa:PF3D7_0811500"/>
<dbReference type="InParanoid" id="A0A5K1K956"/>
<dbReference type="EC" id="2.1.1.125" evidence="3"/>
<sequence length="912" mass="108427">MIVEKEELNDLNRTIEIIINNYDNDVINKRKEDFSNDDYAYSLCEDNYKSRKTRNVVINMLNKNINIIYYNDEYKNIIFINFLRLCQLNNMNVKKYHDLFIKYDAFNTIANSEKNVGFFLKPVIKNDKLLWDINTDDFHIFNLQCDTHKNTENILYESNNIKNDNEYNHLNDKNNSTGTNQENNDKNGGNYYYILQTDIKVKLNDLLENSSNAESSCYSDEESEYSLSSCSEKEDNISKYDEEKLPSIHNNIKYENNNIIEKHFPNDLLSKCPYYINNKYITNESINYEKYSIDDEGEKNKINNQVYNHCPILNKKTRINGLPNKFEHHFDHFSNLNNININQLVDVIVNQNNEHKSCGDISKNYTGNKIEESILIEKFVQSSQSDHEEINNLHKKINSMEQIIKHLMNEIIKRDMTKKKKNESIHVMKNDSSHNTNKHEYNNVLCCKQNSIHDTYEKEIQTDNIEQINRNDRTKMNEINYDVMKNVEHKIKTYTKEDIHEIDKKYFDSYNYSDIHRTMILDKCRTQCYYDFINKNKEIFENKIVLDIGCGSSIISLFCSDYAKVVVGIDNAEKILEKAKKITEINKAKNIYLFKGKLEDHNIYVDEKNEIYYLNKDLDIETFEKSNNVKLKILKFDIIISEWMGYFLFYECMINTILYARDKYLKENGYIFPNKIYLYMSGYNDMEYIKDNLLIWDKPMYNKNLYELKPNNQEFMETAKIMYVDKNNVSSEIINYGIIDMYTYNKEYFYINVDFKIPLKENKIVTSLCFYFDCLFDKSTYYIKNNTHNNNNNNNNINSIEANNLSRPVNLNEQFSNLNTVPNVSNNTGTILTTSMFKEKTHWKQTLLHLYSNNYNISQIFNTDNKEPNYLCGNIHISSPTNYTRHVHVVLQIKKNKSININEEFICRYYLD</sequence>
<dbReference type="FunCoup" id="A0A5K1K956">
    <property type="interactions" value="9"/>
</dbReference>
<dbReference type="PaxDb" id="5833-PF08_0092"/>
<reference evidence="4" key="2">
    <citation type="journal article" date="2002" name="Nature">
        <title>Sequence of Plasmodium falciparum chromosomes 1, 3-9 and 13.</title>
        <authorList>
            <person name="Hall N."/>
            <person name="Pain A."/>
            <person name="Berriman M."/>
            <person name="Churcher C."/>
            <person name="Harris B."/>
            <person name="Harris D."/>
            <person name="Mungall K."/>
            <person name="Bowman S."/>
            <person name="Atkin R."/>
            <person name="Baker S."/>
            <person name="Barron A."/>
            <person name="Brooks K."/>
            <person name="Buckee C.O."/>
            <person name="Burrows C."/>
            <person name="Cherevach I."/>
            <person name="Chillingworth C."/>
            <person name="Chillingworth T."/>
            <person name="Christodoulou Z."/>
            <person name="Clark L."/>
            <person name="Clark R."/>
            <person name="Corto C."/>
            <person name="Cronin A."/>
            <person name="Davies R."/>
            <person name="Davies P."/>
            <person name="Dear P."/>
            <person name="Dearden F."/>
            <person name="Doggett J."/>
            <person name="Feltwell T."/>
            <person name="Goble A."/>
            <person name="Goodhead I."/>
            <person name="Gwilliam R."/>
            <person name="Hamlin N."/>
            <person name="Hance Z."/>
            <person name="Harper D."/>
            <person name="Hauser H."/>
            <person name="Hornsby T."/>
            <person name="Holroyd S."/>
            <person name="Horrocks P."/>
            <person name="Humphray S."/>
            <person name="Jagels K."/>
            <person name="James D."/>
            <person name="Johnson D."/>
            <person name="Kerhornou A."/>
            <person name="Knight A."/>
            <person name="Kontfortov B."/>
            <person name="Keyes S."/>
            <person name="Larke N."/>
            <person name="Lawson D."/>
            <person name="Lennard N."/>
            <person name="Line A."/>
            <person name="Maddison M."/>
            <person name="McLean J."/>
            <person name="Mooney P."/>
            <person name="Moule S."/>
            <person name="Murphy L."/>
            <person name="Oliver K."/>
            <person name="Ormond D."/>
            <person name="Price C."/>
            <person name="Quail M.A."/>
            <person name="Rabbinowitsch E."/>
            <person name="Rajandream M-A."/>
            <person name="Rutter S."/>
            <person name="Rutherford K.M."/>
            <person name="Sanders M."/>
            <person name="Simmonds M."/>
            <person name="Seeger K."/>
            <person name="Sharp S."/>
            <person name="Smith R."/>
            <person name="Squares R."/>
            <person name="Squares S."/>
            <person name="Stevens K."/>
            <person name="Taylor K."/>
            <person name="Tivey A."/>
            <person name="Unwin L."/>
            <person name="Whitehead S."/>
            <person name="Woodward J."/>
            <person name="Sulston J.E."/>
            <person name="Craig A."/>
            <person name="Newbold C."/>
            <person name="Barrell B.G."/>
        </authorList>
    </citation>
    <scope>NUCLEOTIDE SEQUENCE [LARGE SCALE GENOMIC DNA]</scope>
    <source>
        <strain evidence="4">Isolate 3D7</strain>
    </source>
</reference>
<dbReference type="STRING" id="36329.A0A5K1K956"/>
<keyword evidence="5" id="KW-1267">Proteomics identification</keyword>
<dbReference type="EMBL" id="AL844507">
    <property type="protein sequence ID" value="VWP74383.1"/>
    <property type="molecule type" value="Genomic_DNA"/>
</dbReference>
<dbReference type="GO" id="GO:0032259">
    <property type="term" value="P:methylation"/>
    <property type="evidence" value="ECO:0007669"/>
    <property type="project" value="UniProtKB-KW"/>
</dbReference>
<dbReference type="GO" id="GO:0006355">
    <property type="term" value="P:regulation of DNA-templated transcription"/>
    <property type="evidence" value="ECO:0000318"/>
    <property type="project" value="GO_Central"/>
</dbReference>
<feature type="region of interest" description="Disordered" evidence="2">
    <location>
        <begin position="165"/>
        <end position="187"/>
    </location>
</feature>